<dbReference type="SMART" id="SM00256">
    <property type="entry name" value="FBOX"/>
    <property type="match status" value="1"/>
</dbReference>
<gene>
    <name evidence="2" type="ORF">Acr_13g0015480</name>
</gene>
<name>A0A7J0FN48_9ERIC</name>
<dbReference type="InterPro" id="IPR036047">
    <property type="entry name" value="F-box-like_dom_sf"/>
</dbReference>
<dbReference type="InterPro" id="IPR017451">
    <property type="entry name" value="F-box-assoc_interact_dom"/>
</dbReference>
<dbReference type="InterPro" id="IPR006527">
    <property type="entry name" value="F-box-assoc_dom_typ1"/>
</dbReference>
<accession>A0A7J0FN48</accession>
<dbReference type="Pfam" id="PF07734">
    <property type="entry name" value="FBA_1"/>
    <property type="match status" value="1"/>
</dbReference>
<dbReference type="Gene3D" id="1.20.1280.50">
    <property type="match status" value="1"/>
</dbReference>
<dbReference type="AlphaFoldDB" id="A0A7J0FN48"/>
<sequence>MSWLPELWFDVFTRLPPKYLLQLRCVCKTWNSIIKSPTFIRAQLNQSIANKNNNGTLFLRHCDEDKKQHFTIHKKNESFGEDYAEIGFPFRGTKRKFNFIGFCGWPVHSLEHVHRKFISIPKPHHIGIAHFMGFGVDSKNGDSKVVRVVCPARSNPQSPPKAEVYSLSLRLWRYISGDVIDSFRISLWNRLAFVNGVLHWIALSISENMDEKAILILSYRIADDRFQKMPLPQSSLIENREPIDSFKLSIGEYQGLLAIFQNEKLSWTNLGSCRIWMMEKYGVEEPWTNLFKIDPPGGIGVVIGFRKNGEGILEMGNEDTLVDAARRRQMATYDIQTHQVRGFEIRGCFNLFYVDNNYVESLLLLEGDLYMEYDGNRGNIGIAGNANFAQI</sequence>
<dbReference type="OrthoDB" id="1867629at2759"/>
<dbReference type="EMBL" id="BJWL01000013">
    <property type="protein sequence ID" value="GFZ00149.1"/>
    <property type="molecule type" value="Genomic_DNA"/>
</dbReference>
<dbReference type="PANTHER" id="PTHR31672">
    <property type="entry name" value="BNACNNG10540D PROTEIN"/>
    <property type="match status" value="1"/>
</dbReference>
<dbReference type="InterPro" id="IPR050796">
    <property type="entry name" value="SCF_F-box_component"/>
</dbReference>
<dbReference type="Pfam" id="PF00646">
    <property type="entry name" value="F-box"/>
    <property type="match status" value="1"/>
</dbReference>
<evidence type="ECO:0000313" key="3">
    <source>
        <dbReference type="Proteomes" id="UP000585474"/>
    </source>
</evidence>
<organism evidence="2 3">
    <name type="scientific">Actinidia rufa</name>
    <dbReference type="NCBI Taxonomy" id="165716"/>
    <lineage>
        <taxon>Eukaryota</taxon>
        <taxon>Viridiplantae</taxon>
        <taxon>Streptophyta</taxon>
        <taxon>Embryophyta</taxon>
        <taxon>Tracheophyta</taxon>
        <taxon>Spermatophyta</taxon>
        <taxon>Magnoliopsida</taxon>
        <taxon>eudicotyledons</taxon>
        <taxon>Gunneridae</taxon>
        <taxon>Pentapetalae</taxon>
        <taxon>asterids</taxon>
        <taxon>Ericales</taxon>
        <taxon>Actinidiaceae</taxon>
        <taxon>Actinidia</taxon>
    </lineage>
</organism>
<protein>
    <recommendedName>
        <fullName evidence="1">F-box domain-containing protein</fullName>
    </recommendedName>
</protein>
<comment type="caution">
    <text evidence="2">The sequence shown here is derived from an EMBL/GenBank/DDBJ whole genome shotgun (WGS) entry which is preliminary data.</text>
</comment>
<dbReference type="InterPro" id="IPR001810">
    <property type="entry name" value="F-box_dom"/>
</dbReference>
<dbReference type="CDD" id="cd22157">
    <property type="entry name" value="F-box_AtFBW1-like"/>
    <property type="match status" value="1"/>
</dbReference>
<dbReference type="Proteomes" id="UP000585474">
    <property type="component" value="Unassembled WGS sequence"/>
</dbReference>
<reference evidence="2 3" key="1">
    <citation type="submission" date="2019-07" db="EMBL/GenBank/DDBJ databases">
        <title>De Novo Assembly of kiwifruit Actinidia rufa.</title>
        <authorList>
            <person name="Sugita-Konishi S."/>
            <person name="Sato K."/>
            <person name="Mori E."/>
            <person name="Abe Y."/>
            <person name="Kisaki G."/>
            <person name="Hamano K."/>
            <person name="Suezawa K."/>
            <person name="Otani M."/>
            <person name="Fukuda T."/>
            <person name="Manabe T."/>
            <person name="Gomi K."/>
            <person name="Tabuchi M."/>
            <person name="Akimitsu K."/>
            <person name="Kataoka I."/>
        </authorList>
    </citation>
    <scope>NUCLEOTIDE SEQUENCE [LARGE SCALE GENOMIC DNA]</scope>
    <source>
        <strain evidence="3">cv. Fuchu</strain>
    </source>
</reference>
<dbReference type="SUPFAM" id="SSF81383">
    <property type="entry name" value="F-box domain"/>
    <property type="match status" value="1"/>
</dbReference>
<proteinExistence type="predicted"/>
<dbReference type="NCBIfam" id="TIGR01640">
    <property type="entry name" value="F_box_assoc_1"/>
    <property type="match status" value="1"/>
</dbReference>
<feature type="domain" description="F-box" evidence="1">
    <location>
        <begin position="4"/>
        <end position="43"/>
    </location>
</feature>
<keyword evidence="3" id="KW-1185">Reference proteome</keyword>
<evidence type="ECO:0000313" key="2">
    <source>
        <dbReference type="EMBL" id="GFZ00149.1"/>
    </source>
</evidence>
<dbReference type="PANTHER" id="PTHR31672:SF10">
    <property type="entry name" value="F-BOX DOMAIN-CONTAINING PROTEIN"/>
    <property type="match status" value="1"/>
</dbReference>
<evidence type="ECO:0000259" key="1">
    <source>
        <dbReference type="SMART" id="SM00256"/>
    </source>
</evidence>